<evidence type="ECO:0000256" key="1">
    <source>
        <dbReference type="ARBA" id="ARBA00004196"/>
    </source>
</evidence>
<dbReference type="EMBL" id="PYGI01000011">
    <property type="protein sequence ID" value="PSL13622.1"/>
    <property type="molecule type" value="Genomic_DNA"/>
</dbReference>
<dbReference type="AlphaFoldDB" id="A0A2P8EVZ5"/>
<keyword evidence="6" id="KW-1185">Reference proteome</keyword>
<evidence type="ECO:0000256" key="3">
    <source>
        <dbReference type="ARBA" id="ARBA00022729"/>
    </source>
</evidence>
<accession>A0A2P8EVZ5</accession>
<keyword evidence="3" id="KW-0732">Signal</keyword>
<name>A0A2P8EVZ5_9GAMM</name>
<dbReference type="SUPFAM" id="SSF53822">
    <property type="entry name" value="Periplasmic binding protein-like I"/>
    <property type="match status" value="1"/>
</dbReference>
<evidence type="ECO:0000256" key="2">
    <source>
        <dbReference type="ARBA" id="ARBA00007639"/>
    </source>
</evidence>
<dbReference type="Pfam" id="PF13407">
    <property type="entry name" value="Peripla_BP_4"/>
    <property type="match status" value="1"/>
</dbReference>
<organism evidence="5 6">
    <name type="scientific">Marinobacterium halophilum</name>
    <dbReference type="NCBI Taxonomy" id="267374"/>
    <lineage>
        <taxon>Bacteria</taxon>
        <taxon>Pseudomonadati</taxon>
        <taxon>Pseudomonadota</taxon>
        <taxon>Gammaproteobacteria</taxon>
        <taxon>Oceanospirillales</taxon>
        <taxon>Oceanospirillaceae</taxon>
        <taxon>Marinobacterium</taxon>
    </lineage>
</organism>
<reference evidence="5 6" key="1">
    <citation type="submission" date="2018-03" db="EMBL/GenBank/DDBJ databases">
        <title>Genomic Encyclopedia of Archaeal and Bacterial Type Strains, Phase II (KMG-II): from individual species to whole genera.</title>
        <authorList>
            <person name="Goeker M."/>
        </authorList>
    </citation>
    <scope>NUCLEOTIDE SEQUENCE [LARGE SCALE GENOMIC DNA]</scope>
    <source>
        <strain evidence="5 6">DSM 17586</strain>
    </source>
</reference>
<evidence type="ECO:0000313" key="5">
    <source>
        <dbReference type="EMBL" id="PSL13622.1"/>
    </source>
</evidence>
<dbReference type="RefSeq" id="WP_245912651.1">
    <property type="nucleotide sequence ID" value="NZ_PYGI01000011.1"/>
</dbReference>
<dbReference type="GO" id="GO:0030313">
    <property type="term" value="C:cell envelope"/>
    <property type="evidence" value="ECO:0007669"/>
    <property type="project" value="UniProtKB-SubCell"/>
</dbReference>
<sequence length="342" mass="37050">MHEQTGPVARIPLKGQTANILLLLMLLIGLLLSAKPGHALESTAGSPRIIYITSDTRIPFWNVLSRGIHRQATALGYQVETLNAQNNARTELELVAGAIRQQVDGIIISPTNSSAAATLIKLSAKADIPVVIADIGADSDRYVAYISADNRGGAYAIGTILTRALEQRDWQQGRVGIIAIPQKRLNGQQRTAGFMQALDEAGIQNAAMRQQVDFSHDETYRFTRELITTVPDLRAIWLQGSDRYQAALDALADTGKQDDVLLVTFDAEPDFLQLIPDGVLVGAAMQQPYLMGEKAVMALHDHLQGKAVIPEQKLPVLAISADNIGANLALIRRNVLGLETTP</sequence>
<gene>
    <name evidence="5" type="ORF">CLV44_11130</name>
</gene>
<comment type="similarity">
    <text evidence="2">Belongs to the bacterial solute-binding protein 2 family.</text>
</comment>
<protein>
    <submittedName>
        <fullName evidence="5">Monosaccharide ABC transporter substrate-binding protein (CUT2 family)</fullName>
    </submittedName>
</protein>
<dbReference type="GO" id="GO:0055085">
    <property type="term" value="P:transmembrane transport"/>
    <property type="evidence" value="ECO:0007669"/>
    <property type="project" value="UniProtKB-ARBA"/>
</dbReference>
<dbReference type="InterPro" id="IPR025997">
    <property type="entry name" value="SBP_2_dom"/>
</dbReference>
<dbReference type="GO" id="GO:0030246">
    <property type="term" value="F:carbohydrate binding"/>
    <property type="evidence" value="ECO:0007669"/>
    <property type="project" value="UniProtKB-ARBA"/>
</dbReference>
<dbReference type="PANTHER" id="PTHR46847:SF1">
    <property type="entry name" value="D-ALLOSE-BINDING PERIPLASMIC PROTEIN-RELATED"/>
    <property type="match status" value="1"/>
</dbReference>
<evidence type="ECO:0000259" key="4">
    <source>
        <dbReference type="Pfam" id="PF13407"/>
    </source>
</evidence>
<dbReference type="Gene3D" id="3.40.50.2300">
    <property type="match status" value="2"/>
</dbReference>
<dbReference type="PANTHER" id="PTHR46847">
    <property type="entry name" value="D-ALLOSE-BINDING PERIPLASMIC PROTEIN-RELATED"/>
    <property type="match status" value="1"/>
</dbReference>
<dbReference type="InterPro" id="IPR028082">
    <property type="entry name" value="Peripla_BP_I"/>
</dbReference>
<comment type="caution">
    <text evidence="5">The sequence shown here is derived from an EMBL/GenBank/DDBJ whole genome shotgun (WGS) entry which is preliminary data.</text>
</comment>
<proteinExistence type="inferred from homology"/>
<evidence type="ECO:0000313" key="6">
    <source>
        <dbReference type="Proteomes" id="UP000242133"/>
    </source>
</evidence>
<comment type="subcellular location">
    <subcellularLocation>
        <location evidence="1">Cell envelope</location>
    </subcellularLocation>
</comment>
<feature type="domain" description="Periplasmic binding protein" evidence="4">
    <location>
        <begin position="50"/>
        <end position="306"/>
    </location>
</feature>
<dbReference type="Proteomes" id="UP000242133">
    <property type="component" value="Unassembled WGS sequence"/>
</dbReference>